<dbReference type="PANTHER" id="PTHR24637">
    <property type="entry name" value="COLLAGEN"/>
    <property type="match status" value="1"/>
</dbReference>
<evidence type="ECO:0000313" key="3">
    <source>
        <dbReference type="EMBL" id="OTF76324.1"/>
    </source>
</evidence>
<dbReference type="OrthoDB" id="5983381at2759"/>
<feature type="compositionally biased region" description="Basic and acidic residues" evidence="1">
    <location>
        <begin position="145"/>
        <end position="156"/>
    </location>
</feature>
<dbReference type="EMBL" id="MUJZ01038036">
    <property type="protein sequence ID" value="OTF76324.1"/>
    <property type="molecule type" value="Genomic_DNA"/>
</dbReference>
<dbReference type="Pfam" id="PF06482">
    <property type="entry name" value="Endostatin"/>
    <property type="match status" value="1"/>
</dbReference>
<dbReference type="Gene3D" id="3.10.100.10">
    <property type="entry name" value="Mannose-Binding Protein A, subunit A"/>
    <property type="match status" value="1"/>
</dbReference>
<evidence type="ECO:0000259" key="2">
    <source>
        <dbReference type="Pfam" id="PF06482"/>
    </source>
</evidence>
<feature type="domain" description="Collagenase NC10/endostatin" evidence="2">
    <location>
        <begin position="155"/>
        <end position="310"/>
    </location>
</feature>
<dbReference type="Proteomes" id="UP000194236">
    <property type="component" value="Unassembled WGS sequence"/>
</dbReference>
<comment type="caution">
    <text evidence="3">The sequence shown here is derived from an EMBL/GenBank/DDBJ whole genome shotgun (WGS) entry which is preliminary data.</text>
</comment>
<dbReference type="Gene3D" id="1.20.5.320">
    <property type="entry name" value="6-Phosphogluconate Dehydrogenase, domain 3"/>
    <property type="match status" value="1"/>
</dbReference>
<gene>
    <name evidence="3" type="ORF">BLA29_002630</name>
</gene>
<feature type="region of interest" description="Disordered" evidence="1">
    <location>
        <begin position="58"/>
        <end position="86"/>
    </location>
</feature>
<feature type="region of interest" description="Disordered" evidence="1">
    <location>
        <begin position="130"/>
        <end position="156"/>
    </location>
</feature>
<evidence type="ECO:0000313" key="4">
    <source>
        <dbReference type="Proteomes" id="UP000194236"/>
    </source>
</evidence>
<feature type="compositionally biased region" description="Low complexity" evidence="1">
    <location>
        <begin position="71"/>
        <end position="86"/>
    </location>
</feature>
<accession>A0A1Y3B8H4</accession>
<proteinExistence type="predicted"/>
<dbReference type="SUPFAM" id="SSF56436">
    <property type="entry name" value="C-type lectin-like"/>
    <property type="match status" value="1"/>
</dbReference>
<feature type="compositionally biased region" description="Acidic residues" evidence="1">
    <location>
        <begin position="1"/>
        <end position="12"/>
    </location>
</feature>
<name>A0A1Y3B8H4_EURMA</name>
<protein>
    <submittedName>
        <fullName evidence="3">Collagenase-like protein</fullName>
    </submittedName>
</protein>
<feature type="non-terminal residue" evidence="3">
    <location>
        <position position="1"/>
    </location>
</feature>
<dbReference type="PANTHER" id="PTHR24637:SF416">
    <property type="entry name" value="NEMATODE CUTICLE COLLAGEN N-TERMINAL DOMAIN-CONTAINING PROTEIN"/>
    <property type="match status" value="1"/>
</dbReference>
<dbReference type="AlphaFoldDB" id="A0A1Y3B8H4"/>
<keyword evidence="4" id="KW-1185">Reference proteome</keyword>
<dbReference type="InterPro" id="IPR016187">
    <property type="entry name" value="CTDL_fold"/>
</dbReference>
<reference evidence="3 4" key="1">
    <citation type="submission" date="2017-03" db="EMBL/GenBank/DDBJ databases">
        <title>Genome Survey of Euroglyphus maynei.</title>
        <authorList>
            <person name="Arlian L.G."/>
            <person name="Morgan M.S."/>
            <person name="Rider S.D."/>
        </authorList>
    </citation>
    <scope>NUCLEOTIDE SEQUENCE [LARGE SCALE GENOMIC DNA]</scope>
    <source>
        <strain evidence="3">Arlian Lab</strain>
        <tissue evidence="3">Whole body</tissue>
    </source>
</reference>
<feature type="region of interest" description="Disordered" evidence="1">
    <location>
        <begin position="1"/>
        <end position="23"/>
    </location>
</feature>
<organism evidence="3 4">
    <name type="scientific">Euroglyphus maynei</name>
    <name type="common">Mayne's house dust mite</name>
    <dbReference type="NCBI Taxonomy" id="6958"/>
    <lineage>
        <taxon>Eukaryota</taxon>
        <taxon>Metazoa</taxon>
        <taxon>Ecdysozoa</taxon>
        <taxon>Arthropoda</taxon>
        <taxon>Chelicerata</taxon>
        <taxon>Arachnida</taxon>
        <taxon>Acari</taxon>
        <taxon>Acariformes</taxon>
        <taxon>Sarcoptiformes</taxon>
        <taxon>Astigmata</taxon>
        <taxon>Psoroptidia</taxon>
        <taxon>Analgoidea</taxon>
        <taxon>Pyroglyphidae</taxon>
        <taxon>Pyroglyphinae</taxon>
        <taxon>Euroglyphus</taxon>
    </lineage>
</organism>
<dbReference type="InterPro" id="IPR010515">
    <property type="entry name" value="Collagenase_NC10/endostatin"/>
</dbReference>
<sequence>DFGSDDNNDDDEQKNQPLELTTRKIDNDDSITCNGHRYNNGECCQCNLSILIDQYGDRLRGPKGDPGPRGFPGSIGLPGPPGLSSTGSFNKRTSYLDVSISDHSIMDPSITYMAGRIGEPGPPGPRGFPGHKGEKGEPGIGIRGTKGDRGRRGKIGDMHGVRDVDYECFRQSRRANLKGTFRAFITSRVQNLDSLVRPRDTRLPVVNLKDELLFNQVRDMFTGWSAPFPYPPKIYSFDGRNIFTDQQWPQKLIWHGSDKNGIRNMEASCDSWTSNSISRSGMASNLLRGKLLDQEKYSCNNAFIVLCMEVTTERE</sequence>
<dbReference type="InterPro" id="IPR016186">
    <property type="entry name" value="C-type_lectin-like/link_sf"/>
</dbReference>
<evidence type="ECO:0000256" key="1">
    <source>
        <dbReference type="SAM" id="MobiDB-lite"/>
    </source>
</evidence>